<protein>
    <recommendedName>
        <fullName evidence="1">Reverse transcriptase zinc-binding domain-containing protein</fullName>
    </recommendedName>
</protein>
<gene>
    <name evidence="2" type="ORF">Sradi_3531800</name>
</gene>
<reference evidence="2" key="2">
    <citation type="journal article" date="2024" name="Plant">
        <title>Genomic evolution and insights into agronomic trait innovations of Sesamum species.</title>
        <authorList>
            <person name="Miao H."/>
            <person name="Wang L."/>
            <person name="Qu L."/>
            <person name="Liu H."/>
            <person name="Sun Y."/>
            <person name="Le M."/>
            <person name="Wang Q."/>
            <person name="Wei S."/>
            <person name="Zheng Y."/>
            <person name="Lin W."/>
            <person name="Duan Y."/>
            <person name="Cao H."/>
            <person name="Xiong S."/>
            <person name="Wang X."/>
            <person name="Wei L."/>
            <person name="Li C."/>
            <person name="Ma Q."/>
            <person name="Ju M."/>
            <person name="Zhao R."/>
            <person name="Li G."/>
            <person name="Mu C."/>
            <person name="Tian Q."/>
            <person name="Mei H."/>
            <person name="Zhang T."/>
            <person name="Gao T."/>
            <person name="Zhang H."/>
        </authorList>
    </citation>
    <scope>NUCLEOTIDE SEQUENCE</scope>
    <source>
        <strain evidence="2">G02</strain>
    </source>
</reference>
<dbReference type="AlphaFoldDB" id="A0AAW2QEZ0"/>
<dbReference type="InterPro" id="IPR026960">
    <property type="entry name" value="RVT-Znf"/>
</dbReference>
<sequence>MTGRFSVCSAYELEMKFNQRPSTSNSGRDGGSLRRPKWSYIWKSTIPPKVRTFIWRACHEAVPTAANLAKRIPMADDKCILCQVDNEIMRLSIMYCSIALLRDR</sequence>
<proteinExistence type="predicted"/>
<comment type="caution">
    <text evidence="2">The sequence shown here is derived from an EMBL/GenBank/DDBJ whole genome shotgun (WGS) entry which is preliminary data.</text>
</comment>
<dbReference type="Pfam" id="PF13966">
    <property type="entry name" value="zf-RVT"/>
    <property type="match status" value="1"/>
</dbReference>
<reference evidence="2" key="1">
    <citation type="submission" date="2020-06" db="EMBL/GenBank/DDBJ databases">
        <authorList>
            <person name="Li T."/>
            <person name="Hu X."/>
            <person name="Zhang T."/>
            <person name="Song X."/>
            <person name="Zhang H."/>
            <person name="Dai N."/>
            <person name="Sheng W."/>
            <person name="Hou X."/>
            <person name="Wei L."/>
        </authorList>
    </citation>
    <scope>NUCLEOTIDE SEQUENCE</scope>
    <source>
        <strain evidence="2">G02</strain>
        <tissue evidence="2">Leaf</tissue>
    </source>
</reference>
<name>A0AAW2QEZ0_SESRA</name>
<evidence type="ECO:0000313" key="2">
    <source>
        <dbReference type="EMBL" id="KAL0366417.1"/>
    </source>
</evidence>
<organism evidence="2">
    <name type="scientific">Sesamum radiatum</name>
    <name type="common">Black benniseed</name>
    <dbReference type="NCBI Taxonomy" id="300843"/>
    <lineage>
        <taxon>Eukaryota</taxon>
        <taxon>Viridiplantae</taxon>
        <taxon>Streptophyta</taxon>
        <taxon>Embryophyta</taxon>
        <taxon>Tracheophyta</taxon>
        <taxon>Spermatophyta</taxon>
        <taxon>Magnoliopsida</taxon>
        <taxon>eudicotyledons</taxon>
        <taxon>Gunneridae</taxon>
        <taxon>Pentapetalae</taxon>
        <taxon>asterids</taxon>
        <taxon>lamiids</taxon>
        <taxon>Lamiales</taxon>
        <taxon>Pedaliaceae</taxon>
        <taxon>Sesamum</taxon>
    </lineage>
</organism>
<evidence type="ECO:0000259" key="1">
    <source>
        <dbReference type="Pfam" id="PF13966"/>
    </source>
</evidence>
<feature type="domain" description="Reverse transcriptase zinc-binding" evidence="1">
    <location>
        <begin position="5"/>
        <end position="99"/>
    </location>
</feature>
<dbReference type="EMBL" id="JACGWJ010000015">
    <property type="protein sequence ID" value="KAL0366417.1"/>
    <property type="molecule type" value="Genomic_DNA"/>
</dbReference>
<accession>A0AAW2QEZ0</accession>